<proteinExistence type="predicted"/>
<evidence type="ECO:0000256" key="1">
    <source>
        <dbReference type="SAM" id="MobiDB-lite"/>
    </source>
</evidence>
<dbReference type="EMBL" id="JARBHB010000001">
    <property type="protein sequence ID" value="KAJ8896274.1"/>
    <property type="molecule type" value="Genomic_DNA"/>
</dbReference>
<accession>A0ABQ9IJ86</accession>
<sequence>MALPARNKLAFKNTLAWDDMHAWTVCTSDRLIGAYPNNCFAIMQTCMCLFRLNDTNLRHVYDDHVNTGMTLSDFKAMCALCWKEKYGFLTIVKDCLLHRGRYRRGFDQSIAVCREGSSAGNQQVMSSIPPATSMGTVSTDDKDATVNDKDGMSAVQSVSAEGTLARCSCEVEKLQNKQSSALNTDEHTTLATKKSKLDIEDETGIVDDQDDIACMPWRSFCTREQAPAHQDHRVNKYTGTRDGLPVLLTWAYRFSDWLHGAQGTDLVSGWPLRATRDWRTTFRRAADAYTFITVDNMTLKVVFLWVGQCSVHAHKTNERSTSSSVYARQYLPARLTNGFHRQALLHRSLVGNKHGGPVERASDNHGPEAVAHCRVGVHAGKHNILEQKFASGCDILTVHSYGSVSHAFKAQKQGSDKGDTNKHTVLFSSAKFGGDRGGVVVRLLASHLSEPGSILGGVAAGRAGRCRWSAGFLEDHQPPSPFQSGSVPYSPRFTLICSQDHDTVREEAVVPDDGGSAGGVVAQAEDEQQRANQHGRLERVVNGQRSVSNFKVTWIQDDRRPNGLTEHEPLRAPIPEPLDSQFQGNVRHVRPPTSSRLRSVNYSRRQMSNYDSESYTLRSCTAVDVRAWSVRTHLSRASVTLVAARCLWTSPAARTCYDMCVCLARMSVHVHVGCPAFDVRWIDYSPDTTNPRQVGRARGKVLQLALLYQNGKLNSINNGVRVEAPGLTGRDFIVRGRAQ</sequence>
<reference evidence="2 3" key="1">
    <citation type="submission" date="2023-02" db="EMBL/GenBank/DDBJ databases">
        <title>LHISI_Scaffold_Assembly.</title>
        <authorList>
            <person name="Stuart O.P."/>
            <person name="Cleave R."/>
            <person name="Magrath M.J.L."/>
            <person name="Mikheyev A.S."/>
        </authorList>
    </citation>
    <scope>NUCLEOTIDE SEQUENCE [LARGE SCALE GENOMIC DNA]</scope>
    <source>
        <strain evidence="2">Daus_M_001</strain>
        <tissue evidence="2">Leg muscle</tissue>
    </source>
</reference>
<comment type="caution">
    <text evidence="2">The sequence shown here is derived from an EMBL/GenBank/DDBJ whole genome shotgun (WGS) entry which is preliminary data.</text>
</comment>
<dbReference type="Proteomes" id="UP001159363">
    <property type="component" value="Chromosome 1"/>
</dbReference>
<evidence type="ECO:0000313" key="3">
    <source>
        <dbReference type="Proteomes" id="UP001159363"/>
    </source>
</evidence>
<feature type="region of interest" description="Disordered" evidence="1">
    <location>
        <begin position="566"/>
        <end position="596"/>
    </location>
</feature>
<evidence type="ECO:0000313" key="2">
    <source>
        <dbReference type="EMBL" id="KAJ8896274.1"/>
    </source>
</evidence>
<gene>
    <name evidence="2" type="ORF">PR048_001618</name>
</gene>
<name>A0ABQ9IJ86_9NEOP</name>
<protein>
    <submittedName>
        <fullName evidence="2">Uncharacterized protein</fullName>
    </submittedName>
</protein>
<keyword evidence="3" id="KW-1185">Reference proteome</keyword>
<organism evidence="2 3">
    <name type="scientific">Dryococelus australis</name>
    <dbReference type="NCBI Taxonomy" id="614101"/>
    <lineage>
        <taxon>Eukaryota</taxon>
        <taxon>Metazoa</taxon>
        <taxon>Ecdysozoa</taxon>
        <taxon>Arthropoda</taxon>
        <taxon>Hexapoda</taxon>
        <taxon>Insecta</taxon>
        <taxon>Pterygota</taxon>
        <taxon>Neoptera</taxon>
        <taxon>Polyneoptera</taxon>
        <taxon>Phasmatodea</taxon>
        <taxon>Verophasmatodea</taxon>
        <taxon>Anareolatae</taxon>
        <taxon>Phasmatidae</taxon>
        <taxon>Eurycanthinae</taxon>
        <taxon>Dryococelus</taxon>
    </lineage>
</organism>